<gene>
    <name evidence="1" type="ORF">MUN53_18135</name>
</gene>
<proteinExistence type="predicted"/>
<dbReference type="SUPFAM" id="SSF50630">
    <property type="entry name" value="Acid proteases"/>
    <property type="match status" value="1"/>
</dbReference>
<dbReference type="Pfam" id="PF13650">
    <property type="entry name" value="Asp_protease_2"/>
    <property type="match status" value="1"/>
</dbReference>
<dbReference type="InterPro" id="IPR021109">
    <property type="entry name" value="Peptidase_aspartic_dom_sf"/>
</dbReference>
<dbReference type="EMBL" id="JAKZMM010000095">
    <property type="protein sequence ID" value="MCJ2382496.1"/>
    <property type="molecule type" value="Genomic_DNA"/>
</dbReference>
<protein>
    <submittedName>
        <fullName evidence="1">Retropepsin-like domain-containing protein</fullName>
    </submittedName>
</protein>
<sequence>MISMILSLIILILSDSRPLVEVEINGRPAVMLVDTGSSAGLIDINQMDEYGFSLMAKTDMVISSIGGKRCESYRVRDLWVRLEGIDIYQFLATDISLIAESIHKETGYRISGIIGYKQIRNTKIKIDACNNMITIGD</sequence>
<name>A0ABT0C660_9BACT</name>
<evidence type="ECO:0000313" key="2">
    <source>
        <dbReference type="Proteomes" id="UP001165444"/>
    </source>
</evidence>
<evidence type="ECO:0000313" key="1">
    <source>
        <dbReference type="EMBL" id="MCJ2382496.1"/>
    </source>
</evidence>
<dbReference type="Gene3D" id="2.40.70.10">
    <property type="entry name" value="Acid Proteases"/>
    <property type="match status" value="1"/>
</dbReference>
<organism evidence="1 2">
    <name type="scientific">Parabacteroides faecalis</name>
    <dbReference type="NCBI Taxonomy" id="2924040"/>
    <lineage>
        <taxon>Bacteria</taxon>
        <taxon>Pseudomonadati</taxon>
        <taxon>Bacteroidota</taxon>
        <taxon>Bacteroidia</taxon>
        <taxon>Bacteroidales</taxon>
        <taxon>Tannerellaceae</taxon>
        <taxon>Parabacteroides</taxon>
    </lineage>
</organism>
<dbReference type="RefSeq" id="WP_243326822.1">
    <property type="nucleotide sequence ID" value="NZ_JAKZMM010000095.1"/>
</dbReference>
<comment type="caution">
    <text evidence="1">The sequence shown here is derived from an EMBL/GenBank/DDBJ whole genome shotgun (WGS) entry which is preliminary data.</text>
</comment>
<reference evidence="1 2" key="1">
    <citation type="submission" date="2022-03" db="EMBL/GenBank/DDBJ databases">
        <title>Parabacteroides sp. nov. isolated from swine feces.</title>
        <authorList>
            <person name="Bak J.E."/>
        </authorList>
    </citation>
    <scope>NUCLEOTIDE SEQUENCE [LARGE SCALE GENOMIC DNA]</scope>
    <source>
        <strain evidence="1 2">AGMB00274</strain>
    </source>
</reference>
<accession>A0ABT0C660</accession>
<keyword evidence="2" id="KW-1185">Reference proteome</keyword>
<dbReference type="Proteomes" id="UP001165444">
    <property type="component" value="Unassembled WGS sequence"/>
</dbReference>